<dbReference type="EMBL" id="CAWYQH010000112">
    <property type="protein sequence ID" value="CAK8689991.1"/>
    <property type="molecule type" value="Genomic_DNA"/>
</dbReference>
<feature type="region of interest" description="Disordered" evidence="1">
    <location>
        <begin position="202"/>
        <end position="226"/>
    </location>
</feature>
<keyword evidence="3" id="KW-1185">Reference proteome</keyword>
<feature type="compositionally biased region" description="Low complexity" evidence="1">
    <location>
        <begin position="311"/>
        <end position="321"/>
    </location>
</feature>
<evidence type="ECO:0008006" key="4">
    <source>
        <dbReference type="Google" id="ProtNLM"/>
    </source>
</evidence>
<protein>
    <recommendedName>
        <fullName evidence="4">Coiled-coil domain-containing protein 6</fullName>
    </recommendedName>
</protein>
<evidence type="ECO:0000313" key="2">
    <source>
        <dbReference type="EMBL" id="CAK8689991.1"/>
    </source>
</evidence>
<evidence type="ECO:0000256" key="1">
    <source>
        <dbReference type="SAM" id="MobiDB-lite"/>
    </source>
</evidence>
<sequence length="431" mass="49031">MSESESDTDGFAAKSSTIAAVSIKRDELAVRVASLQQENRVLKMELETYKLRCNALQAENKELRQASVNIQAKAEQEEEFISNTLMKKIQELKKEKETLVNKYETEEEFLTNELQRQLNQLRQEKVELEQTLEKEQEKQVNTLMRKIEKLKRETHDKHYKLEELRREKIDLENTLEKEQEGLVNRLWKKMDKLETEKRLLQEKLNQPVSAPPSPRQSMSYDGGQNDNLTAHVKYLKKEVEYLRRQLKSMQNEKNSKMNLFMSEERSLREENARLHRQLLAETERREALSRQLSESESSLEMDDESRHNHDSLGPSSSLGPSIRPRAISSPIPYAMVTARPISPHAGGSTNISTAFTPPSHGPLNRSNVVVYPAASSTIPGGALLSTSPSTSRPLNTTSAQWAQPMVQDSSGFVKPSPPPSPNSRAKPMLDA</sequence>
<dbReference type="PANTHER" id="PTHR15276:SF0">
    <property type="entry name" value="COILED-COIL DOMAIN-CONTAINING PROTEIN 6"/>
    <property type="match status" value="1"/>
</dbReference>
<feature type="compositionally biased region" description="Polar residues" evidence="1">
    <location>
        <begin position="215"/>
        <end position="226"/>
    </location>
</feature>
<feature type="region of interest" description="Disordered" evidence="1">
    <location>
        <begin position="282"/>
        <end position="325"/>
    </location>
</feature>
<dbReference type="Pfam" id="PF09755">
    <property type="entry name" value="DUF2046"/>
    <property type="match status" value="1"/>
</dbReference>
<organism evidence="2 3">
    <name type="scientific">Clavelina lepadiformis</name>
    <name type="common">Light-bulb sea squirt</name>
    <name type="synonym">Ascidia lepadiformis</name>
    <dbReference type="NCBI Taxonomy" id="159417"/>
    <lineage>
        <taxon>Eukaryota</taxon>
        <taxon>Metazoa</taxon>
        <taxon>Chordata</taxon>
        <taxon>Tunicata</taxon>
        <taxon>Ascidiacea</taxon>
        <taxon>Aplousobranchia</taxon>
        <taxon>Clavelinidae</taxon>
        <taxon>Clavelina</taxon>
    </lineage>
</organism>
<gene>
    <name evidence="2" type="ORF">CVLEPA_LOCUS22643</name>
</gene>
<comment type="caution">
    <text evidence="2">The sequence shown here is derived from an EMBL/GenBank/DDBJ whole genome shotgun (WGS) entry which is preliminary data.</text>
</comment>
<feature type="compositionally biased region" description="Low complexity" evidence="1">
    <location>
        <begin position="383"/>
        <end position="398"/>
    </location>
</feature>
<dbReference type="InterPro" id="IPR019152">
    <property type="entry name" value="DUF2046"/>
</dbReference>
<reference evidence="2 3" key="1">
    <citation type="submission" date="2024-02" db="EMBL/GenBank/DDBJ databases">
        <authorList>
            <person name="Daric V."/>
            <person name="Darras S."/>
        </authorList>
    </citation>
    <scope>NUCLEOTIDE SEQUENCE [LARGE SCALE GENOMIC DNA]</scope>
</reference>
<dbReference type="Proteomes" id="UP001642483">
    <property type="component" value="Unassembled WGS sequence"/>
</dbReference>
<dbReference type="PANTHER" id="PTHR15276">
    <property type="entry name" value="H4 D10S170 PROTEIN-RELATED"/>
    <property type="match status" value="1"/>
</dbReference>
<proteinExistence type="predicted"/>
<feature type="region of interest" description="Disordered" evidence="1">
    <location>
        <begin position="379"/>
        <end position="431"/>
    </location>
</feature>
<evidence type="ECO:0000313" key="3">
    <source>
        <dbReference type="Proteomes" id="UP001642483"/>
    </source>
</evidence>
<accession>A0ABP0GDY4</accession>
<name>A0ABP0GDY4_CLALP</name>